<comment type="subcellular location">
    <subcellularLocation>
        <location evidence="1">Cell membrane</location>
        <topology evidence="1">Single-pass membrane protein</topology>
    </subcellularLocation>
    <subcellularLocation>
        <location evidence="7">Cell membrane</location>
        <topology evidence="7">Single-pass type II membrane protein</topology>
    </subcellularLocation>
</comment>
<reference evidence="9 10" key="1">
    <citation type="submission" date="2019-06" db="EMBL/GenBank/DDBJ databases">
        <title>Persicimonas caeni gen. nov., sp. nov., a predatory bacterium isolated from solar saltern.</title>
        <authorList>
            <person name="Wang S."/>
        </authorList>
    </citation>
    <scope>NUCLEOTIDE SEQUENCE [LARGE SCALE GENOMIC DNA]</scope>
    <source>
        <strain evidence="9 10">YN101</strain>
    </source>
</reference>
<dbReference type="InterPro" id="IPR003400">
    <property type="entry name" value="ExbD"/>
</dbReference>
<evidence type="ECO:0000313" key="9">
    <source>
        <dbReference type="EMBL" id="QDG50349.1"/>
    </source>
</evidence>
<keyword evidence="10" id="KW-1185">Reference proteome</keyword>
<feature type="transmembrane region" description="Helical" evidence="8">
    <location>
        <begin position="21"/>
        <end position="47"/>
    </location>
</feature>
<proteinExistence type="inferred from homology"/>
<organism evidence="9 10">
    <name type="scientific">Persicimonas caeni</name>
    <dbReference type="NCBI Taxonomy" id="2292766"/>
    <lineage>
        <taxon>Bacteria</taxon>
        <taxon>Deltaproteobacteria</taxon>
        <taxon>Bradymonadales</taxon>
        <taxon>Bradymonadaceae</taxon>
        <taxon>Persicimonas</taxon>
    </lineage>
</organism>
<dbReference type="RefSeq" id="WP_141196845.1">
    <property type="nucleotide sequence ID" value="NZ_CP041186.1"/>
</dbReference>
<evidence type="ECO:0000256" key="8">
    <source>
        <dbReference type="SAM" id="Phobius"/>
    </source>
</evidence>
<evidence type="ECO:0000256" key="3">
    <source>
        <dbReference type="ARBA" id="ARBA00022475"/>
    </source>
</evidence>
<dbReference type="GO" id="GO:0022857">
    <property type="term" value="F:transmembrane transporter activity"/>
    <property type="evidence" value="ECO:0007669"/>
    <property type="project" value="InterPro"/>
</dbReference>
<protein>
    <recommendedName>
        <fullName evidence="11">Biopolymer transporter ExbD</fullName>
    </recommendedName>
</protein>
<dbReference type="EMBL" id="CP041186">
    <property type="protein sequence ID" value="QDG50349.1"/>
    <property type="molecule type" value="Genomic_DNA"/>
</dbReference>
<dbReference type="OrthoDB" id="5396454at2"/>
<evidence type="ECO:0000256" key="6">
    <source>
        <dbReference type="ARBA" id="ARBA00023136"/>
    </source>
</evidence>
<dbReference type="AlphaFoldDB" id="A0A4Y6PQG6"/>
<keyword evidence="5 8" id="KW-1133">Transmembrane helix</keyword>
<name>A0A4Y6PQG6_PERCE</name>
<accession>A0A5B8Y105</accession>
<accession>A0A4Y6PQG6</accession>
<keyword evidence="3" id="KW-1003">Cell membrane</keyword>
<keyword evidence="6 8" id="KW-0472">Membrane</keyword>
<comment type="similarity">
    <text evidence="2 7">Belongs to the ExbD/TolR family.</text>
</comment>
<dbReference type="GO" id="GO:0005886">
    <property type="term" value="C:plasma membrane"/>
    <property type="evidence" value="ECO:0007669"/>
    <property type="project" value="UniProtKB-SubCell"/>
</dbReference>
<dbReference type="Pfam" id="PF02472">
    <property type="entry name" value="ExbD"/>
    <property type="match status" value="1"/>
</dbReference>
<gene>
    <name evidence="9" type="ORF">FIV42_06265</name>
</gene>
<evidence type="ECO:0000256" key="4">
    <source>
        <dbReference type="ARBA" id="ARBA00022692"/>
    </source>
</evidence>
<evidence type="ECO:0000256" key="2">
    <source>
        <dbReference type="ARBA" id="ARBA00005811"/>
    </source>
</evidence>
<keyword evidence="7" id="KW-0813">Transport</keyword>
<keyword evidence="4 7" id="KW-0812">Transmembrane</keyword>
<evidence type="ECO:0000256" key="5">
    <source>
        <dbReference type="ARBA" id="ARBA00022989"/>
    </source>
</evidence>
<dbReference type="GO" id="GO:0015031">
    <property type="term" value="P:protein transport"/>
    <property type="evidence" value="ECO:0007669"/>
    <property type="project" value="UniProtKB-KW"/>
</dbReference>
<evidence type="ECO:0008006" key="11">
    <source>
        <dbReference type="Google" id="ProtNLM"/>
    </source>
</evidence>
<evidence type="ECO:0000256" key="7">
    <source>
        <dbReference type="RuleBase" id="RU003879"/>
    </source>
</evidence>
<sequence>MAQRQHNKRRREQEQSSNLDLAPFMNMVVILIPMLLLSVIFVSAGVINVSTDLATGTHSAPNDGEEALELTVALSNAGFEVMAAKERLPAVDGCPAEGPTICLADTSVDVAGKFDEAKRLYDAGKPDAAKSVLDGAMQAYDFRGLYNQLAQLKKAHPEETRVVFTGEPDMPYAMLIRAMDVARFKLEKDNYRESTQFWAANERVQTGKTRALFSDPVLAIAQ</sequence>
<evidence type="ECO:0000256" key="1">
    <source>
        <dbReference type="ARBA" id="ARBA00004162"/>
    </source>
</evidence>
<evidence type="ECO:0000313" key="10">
    <source>
        <dbReference type="Proteomes" id="UP000315995"/>
    </source>
</evidence>
<keyword evidence="7" id="KW-0653">Protein transport</keyword>
<dbReference type="Proteomes" id="UP000315995">
    <property type="component" value="Chromosome"/>
</dbReference>